<dbReference type="OrthoDB" id="9796570at2"/>
<dbReference type="GO" id="GO:0016787">
    <property type="term" value="F:hydrolase activity"/>
    <property type="evidence" value="ECO:0007669"/>
    <property type="project" value="InterPro"/>
</dbReference>
<dbReference type="SUPFAM" id="SSF53474">
    <property type="entry name" value="alpha/beta-Hydrolases"/>
    <property type="match status" value="1"/>
</dbReference>
<dbReference type="GeneID" id="78510952"/>
<dbReference type="RefSeq" id="WP_051225156.1">
    <property type="nucleotide sequence ID" value="NZ_AUEH01000009.1"/>
</dbReference>
<dbReference type="AlphaFoldDB" id="A0A0R1XIR8"/>
<name>A0A0R1XIR8_9LACO</name>
<protein>
    <recommendedName>
        <fullName evidence="1">Dienelactone hydrolase domain-containing protein</fullName>
    </recommendedName>
</protein>
<accession>A0A0R1XIR8</accession>
<feature type="domain" description="Dienelactone hydrolase" evidence="1">
    <location>
        <begin position="104"/>
        <end position="192"/>
    </location>
</feature>
<dbReference type="Gene3D" id="3.40.50.1820">
    <property type="entry name" value="alpha/beta hydrolase"/>
    <property type="match status" value="1"/>
</dbReference>
<dbReference type="Proteomes" id="UP000050949">
    <property type="component" value="Unassembled WGS sequence"/>
</dbReference>
<proteinExistence type="predicted"/>
<dbReference type="InterPro" id="IPR002925">
    <property type="entry name" value="Dienelactn_hydro"/>
</dbReference>
<evidence type="ECO:0000313" key="3">
    <source>
        <dbReference type="Proteomes" id="UP000050949"/>
    </source>
</evidence>
<comment type="caution">
    <text evidence="2">The sequence shown here is derived from an EMBL/GenBank/DDBJ whole genome shotgun (WGS) entry which is preliminary data.</text>
</comment>
<reference evidence="2 3" key="1">
    <citation type="journal article" date="2015" name="Genome Announc.">
        <title>Expanding the biotechnology potential of lactobacilli through comparative genomics of 213 strains and associated genera.</title>
        <authorList>
            <person name="Sun Z."/>
            <person name="Harris H.M."/>
            <person name="McCann A."/>
            <person name="Guo C."/>
            <person name="Argimon S."/>
            <person name="Zhang W."/>
            <person name="Yang X."/>
            <person name="Jeffery I.B."/>
            <person name="Cooney J.C."/>
            <person name="Kagawa T.F."/>
            <person name="Liu W."/>
            <person name="Song Y."/>
            <person name="Salvetti E."/>
            <person name="Wrobel A."/>
            <person name="Rasinkangas P."/>
            <person name="Parkhill J."/>
            <person name="Rea M.C."/>
            <person name="O'Sullivan O."/>
            <person name="Ritari J."/>
            <person name="Douillard F.P."/>
            <person name="Paul Ross R."/>
            <person name="Yang R."/>
            <person name="Briner A.E."/>
            <person name="Felis G.E."/>
            <person name="de Vos W.M."/>
            <person name="Barrangou R."/>
            <person name="Klaenhammer T.R."/>
            <person name="Caufield P.W."/>
            <person name="Cui Y."/>
            <person name="Zhang H."/>
            <person name="O'Toole P.W."/>
        </authorList>
    </citation>
    <scope>NUCLEOTIDE SEQUENCE [LARGE SCALE GENOMIC DNA]</scope>
    <source>
        <strain evidence="2 3">DSM 16991</strain>
    </source>
</reference>
<dbReference type="PATRIC" id="fig|1122147.4.peg.2332"/>
<gene>
    <name evidence="2" type="ORF">FC91_GL002253</name>
</gene>
<dbReference type="eggNOG" id="COG0400">
    <property type="taxonomic scope" value="Bacteria"/>
</dbReference>
<evidence type="ECO:0000259" key="1">
    <source>
        <dbReference type="Pfam" id="PF01738"/>
    </source>
</evidence>
<sequence>MAQLGDDIFYTYRPGRANYSPVLLLHGTGGEETDLLDIGAGLFPDSPLIGLRGRIQENGQTRYFKHTPTGGFDAQDLVAGEKWLLTSMVALLKHLDLPAAPPIVIGYSNGANIAADLMLRGGPVFHAAILLHPMAVSDPVPKRDNTPLAGIPVWLSHGRDDRIVPVPTFNALVQGFIDQGAQVFTHASDAGHQITLQEIEGARLWLDRFEQPDDTEGKQ</sequence>
<dbReference type="EMBL" id="AZFW01000039">
    <property type="protein sequence ID" value="KRM27963.1"/>
    <property type="molecule type" value="Genomic_DNA"/>
</dbReference>
<dbReference type="Pfam" id="PF01738">
    <property type="entry name" value="DLH"/>
    <property type="match status" value="1"/>
</dbReference>
<organism evidence="2 3">
    <name type="scientific">Schleiferilactobacillus harbinensis DSM 16991</name>
    <dbReference type="NCBI Taxonomy" id="1122147"/>
    <lineage>
        <taxon>Bacteria</taxon>
        <taxon>Bacillati</taxon>
        <taxon>Bacillota</taxon>
        <taxon>Bacilli</taxon>
        <taxon>Lactobacillales</taxon>
        <taxon>Lactobacillaceae</taxon>
        <taxon>Schleiferilactobacillus</taxon>
    </lineage>
</organism>
<evidence type="ECO:0000313" key="2">
    <source>
        <dbReference type="EMBL" id="KRM27963.1"/>
    </source>
</evidence>
<dbReference type="InterPro" id="IPR029058">
    <property type="entry name" value="AB_hydrolase_fold"/>
</dbReference>